<evidence type="ECO:0000313" key="11">
    <source>
        <dbReference type="Proteomes" id="UP000449710"/>
    </source>
</evidence>
<protein>
    <recommendedName>
        <fullName evidence="1">Stage 0 sporulation protein A homolog</fullName>
    </recommendedName>
</protein>
<dbReference type="GO" id="GO:0003677">
    <property type="term" value="F:DNA binding"/>
    <property type="evidence" value="ECO:0007669"/>
    <property type="project" value="UniProtKB-KW"/>
</dbReference>
<evidence type="ECO:0000313" key="10">
    <source>
        <dbReference type="EMBL" id="NBG89543.1"/>
    </source>
</evidence>
<evidence type="ECO:0000256" key="3">
    <source>
        <dbReference type="ARBA" id="ARBA00023015"/>
    </source>
</evidence>
<evidence type="ECO:0000256" key="7">
    <source>
        <dbReference type="PROSITE-ProRule" id="PRU00169"/>
    </source>
</evidence>
<dbReference type="Pfam" id="PF00072">
    <property type="entry name" value="Response_reg"/>
    <property type="match status" value="1"/>
</dbReference>
<keyword evidence="5" id="KW-0804">Transcription</keyword>
<reference evidence="10 11" key="1">
    <citation type="submission" date="2019-04" db="EMBL/GenBank/DDBJ databases">
        <title>Isachenkonia alkalipeptolytica gen. nov. sp. nov. a new anaerobic, alkiliphilic organothrophic bacterium capable to reduce synthesized ferrihydrite isolated from a soda lake.</title>
        <authorList>
            <person name="Toshchakov S.V."/>
            <person name="Zavarzina D.G."/>
            <person name="Zhilina T.N."/>
            <person name="Kostrikina N.A."/>
            <person name="Kublanov I.V."/>
        </authorList>
    </citation>
    <scope>NUCLEOTIDE SEQUENCE [LARGE SCALE GENOMIC DNA]</scope>
    <source>
        <strain evidence="10 11">Z-1701</strain>
    </source>
</reference>
<dbReference type="InterPro" id="IPR000792">
    <property type="entry name" value="Tscrpt_reg_LuxR_C"/>
</dbReference>
<dbReference type="InterPro" id="IPR011006">
    <property type="entry name" value="CheY-like_superfamily"/>
</dbReference>
<evidence type="ECO:0000256" key="1">
    <source>
        <dbReference type="ARBA" id="ARBA00018672"/>
    </source>
</evidence>
<dbReference type="CDD" id="cd06170">
    <property type="entry name" value="LuxR_C_like"/>
    <property type="match status" value="1"/>
</dbReference>
<dbReference type="Pfam" id="PF00196">
    <property type="entry name" value="GerE"/>
    <property type="match status" value="1"/>
</dbReference>
<name>A0AA43XMH0_9CLOT</name>
<gene>
    <name evidence="10" type="ORF">ISALK_13690</name>
</gene>
<feature type="domain" description="HTH luxR-type" evidence="8">
    <location>
        <begin position="166"/>
        <end position="231"/>
    </location>
</feature>
<evidence type="ECO:0000259" key="8">
    <source>
        <dbReference type="PROSITE" id="PS50043"/>
    </source>
</evidence>
<dbReference type="SMART" id="SM00421">
    <property type="entry name" value="HTH_LUXR"/>
    <property type="match status" value="1"/>
</dbReference>
<keyword evidence="3" id="KW-0805">Transcription regulation</keyword>
<dbReference type="InterPro" id="IPR039420">
    <property type="entry name" value="WalR-like"/>
</dbReference>
<dbReference type="InterPro" id="IPR058245">
    <property type="entry name" value="NreC/VraR/RcsB-like_REC"/>
</dbReference>
<dbReference type="SUPFAM" id="SSF52172">
    <property type="entry name" value="CheY-like"/>
    <property type="match status" value="1"/>
</dbReference>
<keyword evidence="4" id="KW-0238">DNA-binding</keyword>
<dbReference type="PANTHER" id="PTHR43214">
    <property type="entry name" value="TWO-COMPONENT RESPONSE REGULATOR"/>
    <property type="match status" value="1"/>
</dbReference>
<dbReference type="PROSITE" id="PS50043">
    <property type="entry name" value="HTH_LUXR_2"/>
    <property type="match status" value="1"/>
</dbReference>
<keyword evidence="2 7" id="KW-0597">Phosphoprotein</keyword>
<evidence type="ECO:0000256" key="6">
    <source>
        <dbReference type="ARBA" id="ARBA00024867"/>
    </source>
</evidence>
<dbReference type="PRINTS" id="PR00038">
    <property type="entry name" value="HTHLUXR"/>
</dbReference>
<feature type="domain" description="Response regulatory" evidence="9">
    <location>
        <begin position="28"/>
        <end position="144"/>
    </location>
</feature>
<feature type="modified residue" description="4-aspartylphosphate" evidence="7">
    <location>
        <position position="79"/>
    </location>
</feature>
<dbReference type="GO" id="GO:0006355">
    <property type="term" value="P:regulation of DNA-templated transcription"/>
    <property type="evidence" value="ECO:0007669"/>
    <property type="project" value="InterPro"/>
</dbReference>
<keyword evidence="11" id="KW-1185">Reference proteome</keyword>
<organism evidence="10 11">
    <name type="scientific">Isachenkonia alkalipeptolytica</name>
    <dbReference type="NCBI Taxonomy" id="2565777"/>
    <lineage>
        <taxon>Bacteria</taxon>
        <taxon>Bacillati</taxon>
        <taxon>Bacillota</taxon>
        <taxon>Clostridia</taxon>
        <taxon>Eubacteriales</taxon>
        <taxon>Clostridiaceae</taxon>
        <taxon>Isachenkonia</taxon>
    </lineage>
</organism>
<dbReference type="EMBL" id="SUMG01000029">
    <property type="protein sequence ID" value="NBG89543.1"/>
    <property type="molecule type" value="Genomic_DNA"/>
</dbReference>
<dbReference type="SMART" id="SM00448">
    <property type="entry name" value="REC"/>
    <property type="match status" value="1"/>
</dbReference>
<dbReference type="SUPFAM" id="SSF46894">
    <property type="entry name" value="C-terminal effector domain of the bipartite response regulators"/>
    <property type="match status" value="1"/>
</dbReference>
<evidence type="ECO:0000259" key="9">
    <source>
        <dbReference type="PROSITE" id="PS50110"/>
    </source>
</evidence>
<evidence type="ECO:0000256" key="2">
    <source>
        <dbReference type="ARBA" id="ARBA00022553"/>
    </source>
</evidence>
<dbReference type="GO" id="GO:0000160">
    <property type="term" value="P:phosphorelay signal transduction system"/>
    <property type="evidence" value="ECO:0007669"/>
    <property type="project" value="InterPro"/>
</dbReference>
<sequence>MELPFVWIYSGEEIRMKKSDTENSMDIKLLIIEDHEVVRQGLRMVLETDDEIRVVGEAGDGRNIEGLMESTDPNMILLDMELPFIHGVTLCKSIKTRWPKVKVLILTAYLNDNLVIEAIRGGADGYLLKDIEREKLITNIKETFQGKKALDSSMTKTLFENIQDPKKRLFKELTLSEEALLEEIAKGKTNKEIARTMDLAEKTVRNYSSKLFRKIGVDNRTEASNYYHQRVDK</sequence>
<comment type="function">
    <text evidence="6">May play the central regulatory role in sporulation. It may be an element of the effector pathway responsible for the activation of sporulation genes in response to nutritional stress. Spo0A may act in concert with spo0H (a sigma factor) to control the expression of some genes that are critical to the sporulation process.</text>
</comment>
<dbReference type="CDD" id="cd17535">
    <property type="entry name" value="REC_NarL-like"/>
    <property type="match status" value="1"/>
</dbReference>
<proteinExistence type="predicted"/>
<dbReference type="PROSITE" id="PS50110">
    <property type="entry name" value="RESPONSE_REGULATORY"/>
    <property type="match status" value="1"/>
</dbReference>
<dbReference type="InterPro" id="IPR016032">
    <property type="entry name" value="Sig_transdc_resp-reg_C-effctor"/>
</dbReference>
<evidence type="ECO:0000256" key="4">
    <source>
        <dbReference type="ARBA" id="ARBA00023125"/>
    </source>
</evidence>
<accession>A0AA43XMH0</accession>
<evidence type="ECO:0000256" key="5">
    <source>
        <dbReference type="ARBA" id="ARBA00023163"/>
    </source>
</evidence>
<dbReference type="Proteomes" id="UP000449710">
    <property type="component" value="Unassembled WGS sequence"/>
</dbReference>
<comment type="caution">
    <text evidence="10">The sequence shown here is derived from an EMBL/GenBank/DDBJ whole genome shotgun (WGS) entry which is preliminary data.</text>
</comment>
<dbReference type="InterPro" id="IPR001789">
    <property type="entry name" value="Sig_transdc_resp-reg_receiver"/>
</dbReference>
<dbReference type="AlphaFoldDB" id="A0AA43XMH0"/>
<dbReference type="Gene3D" id="3.40.50.2300">
    <property type="match status" value="1"/>
</dbReference>